<feature type="signal peptide" evidence="1">
    <location>
        <begin position="1"/>
        <end position="20"/>
    </location>
</feature>
<keyword evidence="3" id="KW-1185">Reference proteome</keyword>
<reference evidence="2" key="1">
    <citation type="submission" date="2022-11" db="EMBL/GenBank/DDBJ databases">
        <authorList>
            <person name="Kikuchi T."/>
        </authorList>
    </citation>
    <scope>NUCLEOTIDE SEQUENCE</scope>
    <source>
        <strain evidence="2">PS1010</strain>
    </source>
</reference>
<keyword evidence="1" id="KW-0732">Signal</keyword>
<protein>
    <submittedName>
        <fullName evidence="2">Uncharacterized protein</fullName>
    </submittedName>
</protein>
<proteinExistence type="predicted"/>
<evidence type="ECO:0000256" key="1">
    <source>
        <dbReference type="SAM" id="SignalP"/>
    </source>
</evidence>
<feature type="chain" id="PRO_5040112529" evidence="1">
    <location>
        <begin position="21"/>
        <end position="70"/>
    </location>
</feature>
<dbReference type="EMBL" id="CANHGI010000005">
    <property type="protein sequence ID" value="CAI5451377.1"/>
    <property type="molecule type" value="Genomic_DNA"/>
</dbReference>
<organism evidence="2 3">
    <name type="scientific">Caenorhabditis angaria</name>
    <dbReference type="NCBI Taxonomy" id="860376"/>
    <lineage>
        <taxon>Eukaryota</taxon>
        <taxon>Metazoa</taxon>
        <taxon>Ecdysozoa</taxon>
        <taxon>Nematoda</taxon>
        <taxon>Chromadorea</taxon>
        <taxon>Rhabditida</taxon>
        <taxon>Rhabditina</taxon>
        <taxon>Rhabditomorpha</taxon>
        <taxon>Rhabditoidea</taxon>
        <taxon>Rhabditidae</taxon>
        <taxon>Peloderinae</taxon>
        <taxon>Caenorhabditis</taxon>
    </lineage>
</organism>
<name>A0A9P1N874_9PELO</name>
<gene>
    <name evidence="2" type="ORF">CAMP_LOCUS14014</name>
</gene>
<dbReference type="AlphaFoldDB" id="A0A9P1N874"/>
<accession>A0A9P1N874</accession>
<comment type="caution">
    <text evidence="2">The sequence shown here is derived from an EMBL/GenBank/DDBJ whole genome shotgun (WGS) entry which is preliminary data.</text>
</comment>
<evidence type="ECO:0000313" key="3">
    <source>
        <dbReference type="Proteomes" id="UP001152747"/>
    </source>
</evidence>
<evidence type="ECO:0000313" key="2">
    <source>
        <dbReference type="EMBL" id="CAI5451377.1"/>
    </source>
</evidence>
<dbReference type="Proteomes" id="UP001152747">
    <property type="component" value="Unassembled WGS sequence"/>
</dbReference>
<sequence length="70" mass="7241">MSSNLISILILVVFVSTTLAQFGFGGPMMGGPMMGGPMMGGYGRPYGGYGGYGRPYGGYGYRPGFGGWGK</sequence>